<dbReference type="GO" id="GO:0016491">
    <property type="term" value="F:oxidoreductase activity"/>
    <property type="evidence" value="ECO:0007669"/>
    <property type="project" value="UniProtKB-KW"/>
</dbReference>
<dbReference type="InterPro" id="IPR036683">
    <property type="entry name" value="CO_DH_flav_C_dom_sf"/>
</dbReference>
<dbReference type="InterPro" id="IPR016166">
    <property type="entry name" value="FAD-bd_PCMH"/>
</dbReference>
<name>A0A938X2Z5_9CLOT</name>
<dbReference type="Gene3D" id="3.30.390.50">
    <property type="entry name" value="CO dehydrogenase flavoprotein, C-terminal domain"/>
    <property type="match status" value="1"/>
</dbReference>
<dbReference type="RefSeq" id="WP_204908986.1">
    <property type="nucleotide sequence ID" value="NZ_JACJLV010000020.1"/>
</dbReference>
<evidence type="ECO:0000313" key="4">
    <source>
        <dbReference type="EMBL" id="MBM6826941.1"/>
    </source>
</evidence>
<dbReference type="AlphaFoldDB" id="A0A938X2Z5"/>
<dbReference type="Gene3D" id="3.30.465.10">
    <property type="match status" value="1"/>
</dbReference>
<dbReference type="PROSITE" id="PS51387">
    <property type="entry name" value="FAD_PCMH"/>
    <property type="match status" value="1"/>
</dbReference>
<dbReference type="InterPro" id="IPR036318">
    <property type="entry name" value="FAD-bd_PCMH-like_sf"/>
</dbReference>
<dbReference type="Pfam" id="PF03450">
    <property type="entry name" value="CO_deh_flav_C"/>
    <property type="match status" value="1"/>
</dbReference>
<proteinExistence type="predicted"/>
<evidence type="ECO:0000313" key="5">
    <source>
        <dbReference type="Proteomes" id="UP000713880"/>
    </source>
</evidence>
<keyword evidence="5" id="KW-1185">Reference proteome</keyword>
<evidence type="ECO:0000259" key="3">
    <source>
        <dbReference type="PROSITE" id="PS51387"/>
    </source>
</evidence>
<dbReference type="InterPro" id="IPR016169">
    <property type="entry name" value="FAD-bd_PCMH_sub2"/>
</dbReference>
<dbReference type="Pfam" id="PF00941">
    <property type="entry name" value="FAD_binding_5"/>
    <property type="match status" value="1"/>
</dbReference>
<accession>A0A938X2Z5</accession>
<dbReference type="Proteomes" id="UP000713880">
    <property type="component" value="Unassembled WGS sequence"/>
</dbReference>
<dbReference type="SUPFAM" id="SSF55447">
    <property type="entry name" value="CO dehydrogenase flavoprotein C-terminal domain-like"/>
    <property type="match status" value="1"/>
</dbReference>
<dbReference type="GO" id="GO:0071949">
    <property type="term" value="F:FAD binding"/>
    <property type="evidence" value="ECO:0007669"/>
    <property type="project" value="InterPro"/>
</dbReference>
<keyword evidence="2" id="KW-0560">Oxidoreductase</keyword>
<dbReference type="PANTHER" id="PTHR42659">
    <property type="entry name" value="XANTHINE DEHYDROGENASE SUBUNIT C-RELATED"/>
    <property type="match status" value="1"/>
</dbReference>
<dbReference type="PANTHER" id="PTHR42659:SF9">
    <property type="entry name" value="XANTHINE DEHYDROGENASE FAD-BINDING SUBUNIT XDHB-RELATED"/>
    <property type="match status" value="1"/>
</dbReference>
<gene>
    <name evidence="4" type="ORF">H6A13_07480</name>
</gene>
<evidence type="ECO:0000256" key="2">
    <source>
        <dbReference type="ARBA" id="ARBA00023002"/>
    </source>
</evidence>
<protein>
    <submittedName>
        <fullName evidence="4">FAD binding domain-containing protein</fullName>
    </submittedName>
</protein>
<reference evidence="4" key="2">
    <citation type="journal article" date="2021" name="Sci. Rep.">
        <title>The distribution of antibiotic resistance genes in chicken gut microbiota commensals.</title>
        <authorList>
            <person name="Juricova H."/>
            <person name="Matiasovicova J."/>
            <person name="Kubasova T."/>
            <person name="Cejkova D."/>
            <person name="Rychlik I."/>
        </authorList>
    </citation>
    <scope>NUCLEOTIDE SEQUENCE</scope>
    <source>
        <strain evidence="4">An420c</strain>
    </source>
</reference>
<sequence length="270" mass="30164">MLKIKNYVKAESLEQAYELNQKRSNRILGGMLWMKMSNAQIQTAIDLSGLGLNEIEETDESFRIGCMVTLRQLELHEGLNTWFDHMMQNSVKDIVGVQFRNLATVGGSIFGRFGFSDVLTAFLALDTEVELFHAGILPLREFVTMPRDNDILVRLIVKKTPGAYAYLCHRNVRTDFPVLAAGFACTKEGVRITVGARPKKAMLLTVSEDMAAKIREGVCSEEEIARIAASLAKEVPMESNLRAGKEYRSHLAEVLICRGLGILQERGPKE</sequence>
<dbReference type="SUPFAM" id="SSF56176">
    <property type="entry name" value="FAD-binding/transporter-associated domain-like"/>
    <property type="match status" value="1"/>
</dbReference>
<feature type="domain" description="FAD-binding PCMH-type" evidence="3">
    <location>
        <begin position="1"/>
        <end position="162"/>
    </location>
</feature>
<dbReference type="SMART" id="SM01092">
    <property type="entry name" value="CO_deh_flav_C"/>
    <property type="match status" value="1"/>
</dbReference>
<comment type="caution">
    <text evidence="4">The sequence shown here is derived from an EMBL/GenBank/DDBJ whole genome shotgun (WGS) entry which is preliminary data.</text>
</comment>
<evidence type="ECO:0000256" key="1">
    <source>
        <dbReference type="ARBA" id="ARBA00022630"/>
    </source>
</evidence>
<reference evidence="4" key="1">
    <citation type="submission" date="2020-08" db="EMBL/GenBank/DDBJ databases">
        <authorList>
            <person name="Cejkova D."/>
            <person name="Kubasova T."/>
            <person name="Jahodarova E."/>
            <person name="Rychlik I."/>
        </authorList>
    </citation>
    <scope>NUCLEOTIDE SEQUENCE</scope>
    <source>
        <strain evidence="4">An420c</strain>
    </source>
</reference>
<organism evidence="4 5">
    <name type="scientific">Mordavella massiliensis</name>
    <dbReference type="NCBI Taxonomy" id="1871024"/>
    <lineage>
        <taxon>Bacteria</taxon>
        <taxon>Bacillati</taxon>
        <taxon>Bacillota</taxon>
        <taxon>Clostridia</taxon>
        <taxon>Eubacteriales</taxon>
        <taxon>Clostridiaceae</taxon>
        <taxon>Mordavella</taxon>
    </lineage>
</organism>
<dbReference type="InterPro" id="IPR051312">
    <property type="entry name" value="Diverse_Substr_Oxidored"/>
</dbReference>
<dbReference type="InterPro" id="IPR002346">
    <property type="entry name" value="Mopterin_DH_FAD-bd"/>
</dbReference>
<dbReference type="EMBL" id="JACJLV010000020">
    <property type="protein sequence ID" value="MBM6826941.1"/>
    <property type="molecule type" value="Genomic_DNA"/>
</dbReference>
<keyword evidence="1" id="KW-0285">Flavoprotein</keyword>
<dbReference type="InterPro" id="IPR005107">
    <property type="entry name" value="CO_DH_flav_C"/>
</dbReference>